<evidence type="ECO:0000256" key="6">
    <source>
        <dbReference type="SAM" id="SignalP"/>
    </source>
</evidence>
<keyword evidence="5" id="KW-0166">Nematocyst</keyword>
<keyword evidence="4" id="KW-1053">Target membrane</keyword>
<organism evidence="7">
    <name type="scientific">Colubraria reticulata</name>
    <dbReference type="NCBI Taxonomy" id="604273"/>
    <lineage>
        <taxon>Eukaryota</taxon>
        <taxon>Metazoa</taxon>
        <taxon>Spiralia</taxon>
        <taxon>Lophotrochozoa</taxon>
        <taxon>Mollusca</taxon>
        <taxon>Gastropoda</taxon>
        <taxon>Caenogastropoda</taxon>
        <taxon>Neogastropoda</taxon>
        <taxon>Buccinoidea</taxon>
        <taxon>Buccinidae</taxon>
        <taxon>Colubraria</taxon>
    </lineage>
</organism>
<keyword evidence="4" id="KW-0472">Membrane</keyword>
<comment type="subcellular location">
    <subcellularLocation>
        <location evidence="2">Nematocyst</location>
    </subcellularLocation>
    <subcellularLocation>
        <location evidence="1">Target cell membrane</location>
    </subcellularLocation>
</comment>
<dbReference type="GO" id="GO:0042151">
    <property type="term" value="C:nematocyst"/>
    <property type="evidence" value="ECO:0007669"/>
    <property type="project" value="UniProtKB-SubCell"/>
</dbReference>
<proteinExistence type="evidence at transcript level"/>
<evidence type="ECO:0000256" key="4">
    <source>
        <dbReference type="ARBA" id="ARBA00023298"/>
    </source>
</evidence>
<keyword evidence="3" id="KW-1052">Target cell membrane</keyword>
<evidence type="ECO:0000256" key="1">
    <source>
        <dbReference type="ARBA" id="ARBA00004175"/>
    </source>
</evidence>
<dbReference type="InterPro" id="IPR015926">
    <property type="entry name" value="Cytolysin/lectin"/>
</dbReference>
<feature type="signal peptide" evidence="6">
    <location>
        <begin position="1"/>
        <end position="20"/>
    </location>
</feature>
<evidence type="ECO:0000313" key="7">
    <source>
        <dbReference type="EMBL" id="AXS67898.1"/>
    </source>
</evidence>
<dbReference type="SUPFAM" id="SSF63724">
    <property type="entry name" value="Cytolysin/lectin"/>
    <property type="match status" value="1"/>
</dbReference>
<dbReference type="AlphaFoldDB" id="A0A499RVB3"/>
<reference evidence="7" key="1">
    <citation type="journal article" date="2018" name="Mol. Biol. Evol.">
        <title>Piercing Fishes: Porin Expansion and Adaptation to Hematophagy in the Vampire Snail Cumia reticulata.</title>
        <authorList>
            <person name="Gerdol M."/>
            <person name="Cervelli M."/>
            <person name="Oliverio M."/>
            <person name="Modica M.V."/>
        </authorList>
    </citation>
    <scope>NUCLEOTIDE SEQUENCE</scope>
</reference>
<feature type="chain" id="PRO_5020029806" evidence="6">
    <location>
        <begin position="21"/>
        <end position="249"/>
    </location>
</feature>
<evidence type="ECO:0000256" key="2">
    <source>
        <dbReference type="ARBA" id="ARBA00004532"/>
    </source>
</evidence>
<evidence type="ECO:0000256" key="3">
    <source>
        <dbReference type="ARBA" id="ARBA00022537"/>
    </source>
</evidence>
<dbReference type="InterPro" id="IPR050677">
    <property type="entry name" value="Actinoporin_PFT"/>
</dbReference>
<dbReference type="GO" id="GO:0044218">
    <property type="term" value="C:other organism cell membrane"/>
    <property type="evidence" value="ECO:0007669"/>
    <property type="project" value="UniProtKB-KW"/>
</dbReference>
<dbReference type="PANTHER" id="PTHR40388:SF1">
    <property type="entry name" value="BRYOPORIN"/>
    <property type="match status" value="1"/>
</dbReference>
<dbReference type="PANTHER" id="PTHR40388">
    <property type="entry name" value="BRYOPORIN"/>
    <property type="match status" value="1"/>
</dbReference>
<protein>
    <submittedName>
        <fullName evidence="7">Coluporin-26</fullName>
    </submittedName>
</protein>
<dbReference type="Gene3D" id="2.60.270.20">
    <property type="entry name" value="Cytolysin/lectin"/>
    <property type="match status" value="1"/>
</dbReference>
<name>A0A499RVB3_9CAEN</name>
<keyword evidence="6" id="KW-0732">Signal</keyword>
<evidence type="ECO:0000256" key="5">
    <source>
        <dbReference type="ARBA" id="ARBA00023331"/>
    </source>
</evidence>
<sequence>MALRFPRLKILLMIFLFVIGHGPPQVRMMDPLSIASVATAAGSVISAGSSVSMATMKGLADAGYRVTCAIHIENWTRYPLLYPTVRLKGGALTGAPTAVLPGKSEKAAVLMRKAAHAAAGVYGTVSWEVSGTNRRFVIMLSAPYNFDFYSNWLGLGMTRPGLTEVANGHAWFDHMYYGPVTTSDNVDLKFQRKRFYHLTDPIIYRDNEFEIVGVMTNVHKAEIKIVFRPAEMNYKNLAPQIRKVLGLSN</sequence>
<dbReference type="EMBL" id="MH194229">
    <property type="protein sequence ID" value="AXS67898.1"/>
    <property type="molecule type" value="mRNA"/>
</dbReference>
<accession>A0A499RVB3</accession>